<comment type="caution">
    <text evidence="9">The sequence shown here is derived from an EMBL/GenBank/DDBJ whole genome shotgun (WGS) entry which is preliminary data.</text>
</comment>
<evidence type="ECO:0000256" key="3">
    <source>
        <dbReference type="ARBA" id="ARBA00011396"/>
    </source>
</evidence>
<dbReference type="AlphaFoldDB" id="A0A9W8B6E9"/>
<comment type="subcellular location">
    <subcellularLocation>
        <location evidence="1">Endoplasmic reticulum membrane</location>
        <topology evidence="1">Peripheral membrane protein</topology>
    </subcellularLocation>
</comment>
<evidence type="ECO:0000256" key="1">
    <source>
        <dbReference type="ARBA" id="ARBA00004406"/>
    </source>
</evidence>
<feature type="domain" description="Golgin subfamily A member 7/ERF4" evidence="8">
    <location>
        <begin position="105"/>
        <end position="217"/>
    </location>
</feature>
<protein>
    <recommendedName>
        <fullName evidence="4">Ras modification protein ERF4</fullName>
    </recommendedName>
</protein>
<evidence type="ECO:0000256" key="4">
    <source>
        <dbReference type="ARBA" id="ARBA00018463"/>
    </source>
</evidence>
<sequence length="221" mass="24942">MKEVERPSTLVAFGPNDLAEQRPPATSHGAQSGYYATPAHYYAPPMPHQGAPVYSQGNAADAMRSATAGSTFSGGPPTPPTTYYRYAPPAPPHQLQPVLPQGQSLRIPRDYTHGEVRQFALEYPAQLEGTVSFQEFRQFIRRLNLLLTEAEAPLLRHAIDHILEFFTLNLSPLILPSYYHRAMRRVYTYIQEQNTMVFEPAGWRIVDLRDTAFLYLEIVPL</sequence>
<keyword evidence="6" id="KW-0472">Membrane</keyword>
<evidence type="ECO:0000259" key="8">
    <source>
        <dbReference type="Pfam" id="PF10256"/>
    </source>
</evidence>
<feature type="region of interest" description="Disordered" evidence="7">
    <location>
        <begin position="65"/>
        <end position="94"/>
    </location>
</feature>
<evidence type="ECO:0000256" key="7">
    <source>
        <dbReference type="SAM" id="MobiDB-lite"/>
    </source>
</evidence>
<evidence type="ECO:0000256" key="2">
    <source>
        <dbReference type="ARBA" id="ARBA00007732"/>
    </source>
</evidence>
<accession>A0A9W8B6E9</accession>
<name>A0A9W8B6E9_9FUNG</name>
<dbReference type="Pfam" id="PF10256">
    <property type="entry name" value="Erf4"/>
    <property type="match status" value="1"/>
</dbReference>
<dbReference type="GO" id="GO:0005789">
    <property type="term" value="C:endoplasmic reticulum membrane"/>
    <property type="evidence" value="ECO:0007669"/>
    <property type="project" value="UniProtKB-SubCell"/>
</dbReference>
<keyword evidence="10" id="KW-1185">Reference proteome</keyword>
<comment type="subunit">
    <text evidence="3">Interacts with ERF2.</text>
</comment>
<comment type="similarity">
    <text evidence="2">Belongs to the ERF4 family.</text>
</comment>
<dbReference type="PANTHER" id="PTHR13254:SF0">
    <property type="entry name" value="GOLGIN SUBFAMILY A MEMBER 7_ERF4 DOMAIN-CONTAINING PROTEIN"/>
    <property type="match status" value="1"/>
</dbReference>
<gene>
    <name evidence="9" type="ORF">H4R34_000378</name>
</gene>
<dbReference type="InterPro" id="IPR051371">
    <property type="entry name" value="Ras_palmitoyltransferase"/>
</dbReference>
<dbReference type="PANTHER" id="PTHR13254">
    <property type="entry name" value="GOLGI AUTOANTIGEN, GOLGIN SUBFAMILY A, 7"/>
    <property type="match status" value="1"/>
</dbReference>
<dbReference type="OrthoDB" id="2190159at2759"/>
<evidence type="ECO:0000313" key="10">
    <source>
        <dbReference type="Proteomes" id="UP001151582"/>
    </source>
</evidence>
<feature type="region of interest" description="Disordered" evidence="7">
    <location>
        <begin position="1"/>
        <end position="32"/>
    </location>
</feature>
<keyword evidence="5" id="KW-0256">Endoplasmic reticulum</keyword>
<evidence type="ECO:0000256" key="5">
    <source>
        <dbReference type="ARBA" id="ARBA00022824"/>
    </source>
</evidence>
<organism evidence="9 10">
    <name type="scientific">Dimargaris verticillata</name>
    <dbReference type="NCBI Taxonomy" id="2761393"/>
    <lineage>
        <taxon>Eukaryota</taxon>
        <taxon>Fungi</taxon>
        <taxon>Fungi incertae sedis</taxon>
        <taxon>Zoopagomycota</taxon>
        <taxon>Kickxellomycotina</taxon>
        <taxon>Dimargaritomycetes</taxon>
        <taxon>Dimargaritales</taxon>
        <taxon>Dimargaritaceae</taxon>
        <taxon>Dimargaris</taxon>
    </lineage>
</organism>
<dbReference type="InterPro" id="IPR019383">
    <property type="entry name" value="Golgin_A_7/ERF4"/>
</dbReference>
<dbReference type="EMBL" id="JANBQB010000008">
    <property type="protein sequence ID" value="KAJ1984927.1"/>
    <property type="molecule type" value="Genomic_DNA"/>
</dbReference>
<proteinExistence type="inferred from homology"/>
<evidence type="ECO:0000313" key="9">
    <source>
        <dbReference type="EMBL" id="KAJ1984927.1"/>
    </source>
</evidence>
<reference evidence="9" key="1">
    <citation type="submission" date="2022-07" db="EMBL/GenBank/DDBJ databases">
        <title>Phylogenomic reconstructions and comparative analyses of Kickxellomycotina fungi.</title>
        <authorList>
            <person name="Reynolds N.K."/>
            <person name="Stajich J.E."/>
            <person name="Barry K."/>
            <person name="Grigoriev I.V."/>
            <person name="Crous P."/>
            <person name="Smith M.E."/>
        </authorList>
    </citation>
    <scope>NUCLEOTIDE SEQUENCE</scope>
    <source>
        <strain evidence="9">RSA 567</strain>
    </source>
</reference>
<dbReference type="GO" id="GO:0006612">
    <property type="term" value="P:protein targeting to membrane"/>
    <property type="evidence" value="ECO:0007669"/>
    <property type="project" value="TreeGrafter"/>
</dbReference>
<evidence type="ECO:0000256" key="6">
    <source>
        <dbReference type="ARBA" id="ARBA00023136"/>
    </source>
</evidence>
<dbReference type="Proteomes" id="UP001151582">
    <property type="component" value="Unassembled WGS sequence"/>
</dbReference>
<dbReference type="GO" id="GO:0031211">
    <property type="term" value="C:endoplasmic reticulum palmitoyltransferase complex"/>
    <property type="evidence" value="ECO:0007669"/>
    <property type="project" value="TreeGrafter"/>
</dbReference>